<dbReference type="InterPro" id="IPR008523">
    <property type="entry name" value="DUF805"/>
</dbReference>
<feature type="transmembrane region" description="Helical" evidence="1">
    <location>
        <begin position="84"/>
        <end position="108"/>
    </location>
</feature>
<evidence type="ECO:0000313" key="3">
    <source>
        <dbReference type="Proteomes" id="UP000245396"/>
    </source>
</evidence>
<keyword evidence="1" id="KW-1133">Transmembrane helix</keyword>
<dbReference type="EMBL" id="QGGG01000011">
    <property type="protein sequence ID" value="PWJ80889.1"/>
    <property type="molecule type" value="Genomic_DNA"/>
</dbReference>
<protein>
    <submittedName>
        <fullName evidence="2">Uncharacterized membrane protein YhaH (DUF805 family)</fullName>
    </submittedName>
</protein>
<evidence type="ECO:0000256" key="1">
    <source>
        <dbReference type="SAM" id="Phobius"/>
    </source>
</evidence>
<keyword evidence="1" id="KW-0812">Transmembrane</keyword>
<dbReference type="AlphaFoldDB" id="A0A316C4G9"/>
<dbReference type="Pfam" id="PF05656">
    <property type="entry name" value="DUF805"/>
    <property type="match status" value="1"/>
</dbReference>
<reference evidence="2 3" key="1">
    <citation type="submission" date="2018-05" db="EMBL/GenBank/DDBJ databases">
        <title>Genomic Encyclopedia of Type Strains, Phase IV (KMG-IV): sequencing the most valuable type-strain genomes for metagenomic binning, comparative biology and taxonomic classification.</title>
        <authorList>
            <person name="Goeker M."/>
        </authorList>
    </citation>
    <scope>NUCLEOTIDE SEQUENCE [LARGE SCALE GENOMIC DNA]</scope>
    <source>
        <strain evidence="2 3">DSM 6986</strain>
    </source>
</reference>
<keyword evidence="1" id="KW-0472">Membrane</keyword>
<dbReference type="GO" id="GO:0005886">
    <property type="term" value="C:plasma membrane"/>
    <property type="evidence" value="ECO:0007669"/>
    <property type="project" value="TreeGrafter"/>
</dbReference>
<organism evidence="2 3">
    <name type="scientific">Pseudaminobacter salicylatoxidans</name>
    <dbReference type="NCBI Taxonomy" id="93369"/>
    <lineage>
        <taxon>Bacteria</taxon>
        <taxon>Pseudomonadati</taxon>
        <taxon>Pseudomonadota</taxon>
        <taxon>Alphaproteobacteria</taxon>
        <taxon>Hyphomicrobiales</taxon>
        <taxon>Phyllobacteriaceae</taxon>
        <taxon>Pseudaminobacter</taxon>
    </lineage>
</organism>
<sequence length="123" mass="13779">MADKNTLIWLFFRFSGRIGRAVYVLAFLLMLVVVSFPLYQHMRFAPGTTASDVWSTVFGLTFIVFLWVHVATSVKRLHDMGKSGLMAIALFIPVVSLVAFVVFCLFPGNEGRNQYGEKADSLP</sequence>
<feature type="transmembrane region" description="Helical" evidence="1">
    <location>
        <begin position="53"/>
        <end position="72"/>
    </location>
</feature>
<dbReference type="Proteomes" id="UP000245396">
    <property type="component" value="Unassembled WGS sequence"/>
</dbReference>
<keyword evidence="3" id="KW-1185">Reference proteome</keyword>
<gene>
    <name evidence="2" type="ORF">C7441_1119</name>
</gene>
<dbReference type="OrthoDB" id="9812349at2"/>
<comment type="caution">
    <text evidence="2">The sequence shown here is derived from an EMBL/GenBank/DDBJ whole genome shotgun (WGS) entry which is preliminary data.</text>
</comment>
<evidence type="ECO:0000313" key="2">
    <source>
        <dbReference type="EMBL" id="PWJ80889.1"/>
    </source>
</evidence>
<dbReference type="RefSeq" id="WP_019172675.1">
    <property type="nucleotide sequence ID" value="NZ_QGGG01000011.1"/>
</dbReference>
<dbReference type="PANTHER" id="PTHR34980:SF3">
    <property type="entry name" value="BLR8105 PROTEIN"/>
    <property type="match status" value="1"/>
</dbReference>
<dbReference type="PANTHER" id="PTHR34980">
    <property type="entry name" value="INNER MEMBRANE PROTEIN-RELATED-RELATED"/>
    <property type="match status" value="1"/>
</dbReference>
<accession>A0A316C4G9</accession>
<name>A0A316C4G9_PSESE</name>
<proteinExistence type="predicted"/>
<dbReference type="STRING" id="1192868.GCA_000304395_03131"/>
<feature type="transmembrane region" description="Helical" evidence="1">
    <location>
        <begin position="21"/>
        <end position="41"/>
    </location>
</feature>